<keyword evidence="2" id="KW-1185">Reference proteome</keyword>
<gene>
    <name evidence="1" type="ORF">CBP76_08205</name>
</gene>
<evidence type="ECO:0000313" key="1">
    <source>
        <dbReference type="EMBL" id="PMD69459.1"/>
    </source>
</evidence>
<dbReference type="EMBL" id="NIPR01000029">
    <property type="protein sequence ID" value="PMD69459.1"/>
    <property type="molecule type" value="Genomic_DNA"/>
</dbReference>
<dbReference type="AlphaFoldDB" id="A0A2N7ATE5"/>
<sequence length="61" mass="6829">MENQPEIVKVNVPKALSEAKPSVPSRALHIRIDQQKSVTVYNHVNNYILSAVLEAVFPHAH</sequence>
<organism evidence="1 2">
    <name type="scientific">Companilactobacillus nuruki</name>
    <dbReference type="NCBI Taxonomy" id="1993540"/>
    <lineage>
        <taxon>Bacteria</taxon>
        <taxon>Bacillati</taxon>
        <taxon>Bacillota</taxon>
        <taxon>Bacilli</taxon>
        <taxon>Lactobacillales</taxon>
        <taxon>Lactobacillaceae</taxon>
        <taxon>Companilactobacillus</taxon>
    </lineage>
</organism>
<proteinExistence type="predicted"/>
<accession>A0A2N7ATE5</accession>
<reference evidence="1 2" key="1">
    <citation type="submission" date="2017-05" db="EMBL/GenBank/DDBJ databases">
        <title>Lactobacillus nurukis nov., sp. nov., isolated from nuruk.</title>
        <authorList>
            <person name="Kim S.-J."/>
        </authorList>
    </citation>
    <scope>NUCLEOTIDE SEQUENCE [LARGE SCALE GENOMIC DNA]</scope>
    <source>
        <strain evidence="1 2">SYF10-1a</strain>
    </source>
</reference>
<comment type="caution">
    <text evidence="1">The sequence shown here is derived from an EMBL/GenBank/DDBJ whole genome shotgun (WGS) entry which is preliminary data.</text>
</comment>
<name>A0A2N7ATE5_9LACO</name>
<protein>
    <submittedName>
        <fullName evidence="1">Uncharacterized protein</fullName>
    </submittedName>
</protein>
<dbReference type="Proteomes" id="UP000235649">
    <property type="component" value="Unassembled WGS sequence"/>
</dbReference>
<dbReference type="RefSeq" id="WP_102196419.1">
    <property type="nucleotide sequence ID" value="NZ_NIPR01000029.1"/>
</dbReference>
<dbReference type="OrthoDB" id="2304059at2"/>
<evidence type="ECO:0000313" key="2">
    <source>
        <dbReference type="Proteomes" id="UP000235649"/>
    </source>
</evidence>